<gene>
    <name evidence="2" type="ORF">E2C01_059167</name>
</gene>
<accession>A0A5B7H4M6</accession>
<keyword evidence="3" id="KW-1185">Reference proteome</keyword>
<evidence type="ECO:0000256" key="1">
    <source>
        <dbReference type="SAM" id="MobiDB-lite"/>
    </source>
</evidence>
<protein>
    <submittedName>
        <fullName evidence="2">Uncharacterized protein</fullName>
    </submittedName>
</protein>
<dbReference type="AlphaFoldDB" id="A0A5B7H4M6"/>
<sequence>MYPSAGNSSGSRCYTLLCHVNNTQTTTRDSRRPSVLSLEPLSPPTTKHRPRTKTKQLQQKK</sequence>
<feature type="compositionally biased region" description="Basic residues" evidence="1">
    <location>
        <begin position="46"/>
        <end position="61"/>
    </location>
</feature>
<evidence type="ECO:0000313" key="2">
    <source>
        <dbReference type="EMBL" id="MPC65043.1"/>
    </source>
</evidence>
<feature type="region of interest" description="Disordered" evidence="1">
    <location>
        <begin position="22"/>
        <end position="61"/>
    </location>
</feature>
<organism evidence="2 3">
    <name type="scientific">Portunus trituberculatus</name>
    <name type="common">Swimming crab</name>
    <name type="synonym">Neptunus trituberculatus</name>
    <dbReference type="NCBI Taxonomy" id="210409"/>
    <lineage>
        <taxon>Eukaryota</taxon>
        <taxon>Metazoa</taxon>
        <taxon>Ecdysozoa</taxon>
        <taxon>Arthropoda</taxon>
        <taxon>Crustacea</taxon>
        <taxon>Multicrustacea</taxon>
        <taxon>Malacostraca</taxon>
        <taxon>Eumalacostraca</taxon>
        <taxon>Eucarida</taxon>
        <taxon>Decapoda</taxon>
        <taxon>Pleocyemata</taxon>
        <taxon>Brachyura</taxon>
        <taxon>Eubrachyura</taxon>
        <taxon>Portunoidea</taxon>
        <taxon>Portunidae</taxon>
        <taxon>Portuninae</taxon>
        <taxon>Portunus</taxon>
    </lineage>
</organism>
<comment type="caution">
    <text evidence="2">The sequence shown here is derived from an EMBL/GenBank/DDBJ whole genome shotgun (WGS) entry which is preliminary data.</text>
</comment>
<name>A0A5B7H4M6_PORTR</name>
<dbReference type="Proteomes" id="UP000324222">
    <property type="component" value="Unassembled WGS sequence"/>
</dbReference>
<dbReference type="EMBL" id="VSRR010022856">
    <property type="protein sequence ID" value="MPC65043.1"/>
    <property type="molecule type" value="Genomic_DNA"/>
</dbReference>
<reference evidence="2 3" key="1">
    <citation type="submission" date="2019-05" db="EMBL/GenBank/DDBJ databases">
        <title>Another draft genome of Portunus trituberculatus and its Hox gene families provides insights of decapod evolution.</title>
        <authorList>
            <person name="Jeong J.-H."/>
            <person name="Song I."/>
            <person name="Kim S."/>
            <person name="Choi T."/>
            <person name="Kim D."/>
            <person name="Ryu S."/>
            <person name="Kim W."/>
        </authorList>
    </citation>
    <scope>NUCLEOTIDE SEQUENCE [LARGE SCALE GENOMIC DNA]</scope>
    <source>
        <tissue evidence="2">Muscle</tissue>
    </source>
</reference>
<evidence type="ECO:0000313" key="3">
    <source>
        <dbReference type="Proteomes" id="UP000324222"/>
    </source>
</evidence>
<proteinExistence type="predicted"/>